<dbReference type="Pfam" id="PF00043">
    <property type="entry name" value="GST_C"/>
    <property type="match status" value="1"/>
</dbReference>
<dbReference type="PANTHER" id="PTHR44051">
    <property type="entry name" value="GLUTATHIONE S-TRANSFERASE-RELATED"/>
    <property type="match status" value="1"/>
</dbReference>
<dbReference type="Gene3D" id="1.20.1050.10">
    <property type="match status" value="1"/>
</dbReference>
<dbReference type="Gene3D" id="3.40.30.10">
    <property type="entry name" value="Glutaredoxin"/>
    <property type="match status" value="1"/>
</dbReference>
<evidence type="ECO:0000313" key="3">
    <source>
        <dbReference type="Proteomes" id="UP000187251"/>
    </source>
</evidence>
<dbReference type="EMBL" id="MJMN01000024">
    <property type="protein sequence ID" value="OMG83384.1"/>
    <property type="molecule type" value="Genomic_DNA"/>
</dbReference>
<dbReference type="SFLD" id="SFLDG01151">
    <property type="entry name" value="Main.2:_Nu-like"/>
    <property type="match status" value="1"/>
</dbReference>
<sequence length="243" mass="27274">MIDLHYAPTPNGWKISILLEELGLPYTVTPVNIRAGEQFKPEFLAISPNNRIPAIVDHAPLDGGGPLSVFETGAILVYLAQKTNRFLPTDLRGFTQTMQWVMWQVSGLGPMLGQHGHFALYAQEKIAYAIERYRDEAARLYRVLDTQLGKTGAYVAGAEYGIADIACFPWAMTHKAQGFTLDDFPHIKRWYASVRARPQVQAGLAVGKFEKEPLDDEARKNMFGQKAKEMAHRMSPNNQRETP</sequence>
<comment type="caution">
    <text evidence="2">The sequence shown here is derived from an EMBL/GenBank/DDBJ whole genome shotgun (WGS) entry which is preliminary data.</text>
</comment>
<dbReference type="SUPFAM" id="SSF47616">
    <property type="entry name" value="GST C-terminal domain-like"/>
    <property type="match status" value="1"/>
</dbReference>
<dbReference type="Proteomes" id="UP000187251">
    <property type="component" value="Unassembled WGS sequence"/>
</dbReference>
<dbReference type="InterPro" id="IPR036249">
    <property type="entry name" value="Thioredoxin-like_sf"/>
</dbReference>
<dbReference type="InterPro" id="IPR004046">
    <property type="entry name" value="GST_C"/>
</dbReference>
<dbReference type="PROSITE" id="PS50404">
    <property type="entry name" value="GST_NTER"/>
    <property type="match status" value="1"/>
</dbReference>
<proteinExistence type="inferred from homology"/>
<dbReference type="GeneID" id="75273038"/>
<accession>A0A1R1JQL4</accession>
<dbReference type="InterPro" id="IPR004045">
    <property type="entry name" value="Glutathione_S-Trfase_N"/>
</dbReference>
<reference evidence="2 3" key="1">
    <citation type="submission" date="2016-09" db="EMBL/GenBank/DDBJ databases">
        <title>Phylogenomics of Achromobacter.</title>
        <authorList>
            <person name="Jeukens J."/>
            <person name="Freschi L."/>
            <person name="Vincent A.T."/>
            <person name="Emond-Rheault J.-G."/>
            <person name="Kukavica-Ibrulj I."/>
            <person name="Charette S.J."/>
            <person name="Levesque R.C."/>
        </authorList>
    </citation>
    <scope>NUCLEOTIDE SEQUENCE [LARGE SCALE GENOMIC DNA]</scope>
    <source>
        <strain evidence="2 3">AUS488</strain>
    </source>
</reference>
<dbReference type="InterPro" id="IPR040079">
    <property type="entry name" value="Glutathione_S-Trfase"/>
</dbReference>
<organism evidence="2 3">
    <name type="scientific">Alcaligenes xylosoxydans xylosoxydans</name>
    <name type="common">Achromobacter xylosoxidans</name>
    <dbReference type="NCBI Taxonomy" id="85698"/>
    <lineage>
        <taxon>Bacteria</taxon>
        <taxon>Pseudomonadati</taxon>
        <taxon>Pseudomonadota</taxon>
        <taxon>Betaproteobacteria</taxon>
        <taxon>Burkholderiales</taxon>
        <taxon>Alcaligenaceae</taxon>
        <taxon>Achromobacter</taxon>
    </lineage>
</organism>
<dbReference type="RefSeq" id="WP_016452534.1">
    <property type="nucleotide sequence ID" value="NZ_CP066291.1"/>
</dbReference>
<dbReference type="PROSITE" id="PS50405">
    <property type="entry name" value="GST_CTER"/>
    <property type="match status" value="1"/>
</dbReference>
<dbReference type="OrthoDB" id="81087at2"/>
<evidence type="ECO:0000256" key="1">
    <source>
        <dbReference type="RuleBase" id="RU003494"/>
    </source>
</evidence>
<dbReference type="AlphaFoldDB" id="A0A0M7HTQ2"/>
<gene>
    <name evidence="2" type="ORF">BIZ92_11745</name>
</gene>
<accession>A0A0M7HTQ2</accession>
<dbReference type="CDD" id="cd03048">
    <property type="entry name" value="GST_N_Ure2p_like"/>
    <property type="match status" value="1"/>
</dbReference>
<dbReference type="PANTHER" id="PTHR44051:SF19">
    <property type="entry name" value="DISULFIDE-BOND OXIDOREDUCTASE YFCG"/>
    <property type="match status" value="1"/>
</dbReference>
<dbReference type="SFLD" id="SFLDS00019">
    <property type="entry name" value="Glutathione_Transferase_(cytos"/>
    <property type="match status" value="1"/>
</dbReference>
<name>A0A0M7HTQ2_ALCXX</name>
<dbReference type="InterPro" id="IPR010987">
    <property type="entry name" value="Glutathione-S-Trfase_C-like"/>
</dbReference>
<dbReference type="Pfam" id="PF02798">
    <property type="entry name" value="GST_N"/>
    <property type="match status" value="1"/>
</dbReference>
<evidence type="ECO:0000313" key="2">
    <source>
        <dbReference type="EMBL" id="OMG83384.1"/>
    </source>
</evidence>
<dbReference type="InterPro" id="IPR036282">
    <property type="entry name" value="Glutathione-S-Trfase_C_sf"/>
</dbReference>
<dbReference type="FunFam" id="3.40.30.10:FF:000046">
    <property type="entry name" value="GSH-dependent disulfide bond oxidoreductase"/>
    <property type="match status" value="1"/>
</dbReference>
<protein>
    <submittedName>
        <fullName evidence="2">Thiol:disulfide oxidoreductase</fullName>
    </submittedName>
</protein>
<dbReference type="SUPFAM" id="SSF52833">
    <property type="entry name" value="Thioredoxin-like"/>
    <property type="match status" value="1"/>
</dbReference>
<comment type="similarity">
    <text evidence="1">Belongs to the GST superfamily.</text>
</comment>
<dbReference type="SFLD" id="SFLDG00358">
    <property type="entry name" value="Main_(cytGST)"/>
    <property type="match status" value="1"/>
</dbReference>